<sequence>MKKVVKKIAILFCLVNLGMFTSSCEKFVEYQTQGSLVPKDVANYRYLLNNTSAYETGIILGDLASDDIALEDASQQTSLNFASYSYYKNTYTWQDDIFPLNTSYENDTDWNLMYARIFRTNTIIGELPSSTGTTSEKAKLRAEALVHRADAYLTLINQYAKPYSATSATDLGVPLLLTQTVSQQLDRANVETVYQQIISDLKQATPNLPLTQLYNTLPSKPSAYGLLSRTYLYMNNYALAEAYADSALALRSTLNNLAGMTDVTKHPKRISDPEILLSKIVTYGTSAYSPTAMRMSSDLVALFDANDQRYNFFTVPASRISSTYTGRYFYRELALGENRNIGPSVPEMMLIKAECQARTGQTAQAMNLVNTLRKNRVLATAFVPQEASSANDALVKVINERRREFCFRMLRWWDMRRLKNDPLFQKTITRTFNGVTYTLAPDSKRYVLPIAQYLIKLNPEIIPNP</sequence>
<proteinExistence type="inferred from homology"/>
<evidence type="ECO:0000313" key="8">
    <source>
        <dbReference type="EMBL" id="MEA5429192.1"/>
    </source>
</evidence>
<dbReference type="InterPro" id="IPR012944">
    <property type="entry name" value="SusD_RagB_dom"/>
</dbReference>
<feature type="domain" description="SusD-like N-terminal" evidence="7">
    <location>
        <begin position="71"/>
        <end position="232"/>
    </location>
</feature>
<comment type="similarity">
    <text evidence="2">Belongs to the SusD family.</text>
</comment>
<dbReference type="EMBL" id="JAYGIM010000018">
    <property type="protein sequence ID" value="MEA5429192.1"/>
    <property type="molecule type" value="Genomic_DNA"/>
</dbReference>
<keyword evidence="9" id="KW-1185">Reference proteome</keyword>
<dbReference type="InterPro" id="IPR011990">
    <property type="entry name" value="TPR-like_helical_dom_sf"/>
</dbReference>
<dbReference type="InterPro" id="IPR033985">
    <property type="entry name" value="SusD-like_N"/>
</dbReference>
<evidence type="ECO:0000256" key="3">
    <source>
        <dbReference type="ARBA" id="ARBA00022729"/>
    </source>
</evidence>
<evidence type="ECO:0000259" key="7">
    <source>
        <dbReference type="Pfam" id="PF14322"/>
    </source>
</evidence>
<feature type="domain" description="RagB/SusD" evidence="6">
    <location>
        <begin position="347"/>
        <end position="465"/>
    </location>
</feature>
<dbReference type="SUPFAM" id="SSF48452">
    <property type="entry name" value="TPR-like"/>
    <property type="match status" value="1"/>
</dbReference>
<evidence type="ECO:0000256" key="5">
    <source>
        <dbReference type="ARBA" id="ARBA00023237"/>
    </source>
</evidence>
<comment type="caution">
    <text evidence="8">The sequence shown here is derived from an EMBL/GenBank/DDBJ whole genome shotgun (WGS) entry which is preliminary data.</text>
</comment>
<dbReference type="Gene3D" id="1.25.40.390">
    <property type="match status" value="2"/>
</dbReference>
<dbReference type="Pfam" id="PF07980">
    <property type="entry name" value="SusD_RagB"/>
    <property type="match status" value="1"/>
</dbReference>
<organism evidence="8 9">
    <name type="scientific">Arcicella lustrica</name>
    <dbReference type="NCBI Taxonomy" id="2984196"/>
    <lineage>
        <taxon>Bacteria</taxon>
        <taxon>Pseudomonadati</taxon>
        <taxon>Bacteroidota</taxon>
        <taxon>Cytophagia</taxon>
        <taxon>Cytophagales</taxon>
        <taxon>Flectobacillaceae</taxon>
        <taxon>Arcicella</taxon>
    </lineage>
</organism>
<evidence type="ECO:0000256" key="1">
    <source>
        <dbReference type="ARBA" id="ARBA00004442"/>
    </source>
</evidence>
<keyword evidence="4" id="KW-0472">Membrane</keyword>
<dbReference type="Pfam" id="PF14322">
    <property type="entry name" value="SusD-like_3"/>
    <property type="match status" value="1"/>
</dbReference>
<accession>A0ABU5SPK8</accession>
<evidence type="ECO:0000259" key="6">
    <source>
        <dbReference type="Pfam" id="PF07980"/>
    </source>
</evidence>
<evidence type="ECO:0000256" key="4">
    <source>
        <dbReference type="ARBA" id="ARBA00023136"/>
    </source>
</evidence>
<dbReference type="PROSITE" id="PS51257">
    <property type="entry name" value="PROKAR_LIPOPROTEIN"/>
    <property type="match status" value="1"/>
</dbReference>
<name>A0ABU5SPK8_9BACT</name>
<dbReference type="RefSeq" id="WP_323689314.1">
    <property type="nucleotide sequence ID" value="NZ_JAYGIM010000018.1"/>
</dbReference>
<evidence type="ECO:0000256" key="2">
    <source>
        <dbReference type="ARBA" id="ARBA00006275"/>
    </source>
</evidence>
<keyword evidence="5" id="KW-0998">Cell outer membrane</keyword>
<keyword evidence="3" id="KW-0732">Signal</keyword>
<comment type="subcellular location">
    <subcellularLocation>
        <location evidence="1">Cell outer membrane</location>
    </subcellularLocation>
</comment>
<gene>
    <name evidence="8" type="ORF">VB798_21555</name>
</gene>
<reference evidence="8 9" key="1">
    <citation type="submission" date="2023-12" db="EMBL/GenBank/DDBJ databases">
        <title>Novel species of the genus Arcicella isolated from rivers.</title>
        <authorList>
            <person name="Lu H."/>
        </authorList>
    </citation>
    <scope>NUCLEOTIDE SEQUENCE [LARGE SCALE GENOMIC DNA]</scope>
    <source>
        <strain evidence="8 9">DC25W</strain>
    </source>
</reference>
<dbReference type="Proteomes" id="UP001302222">
    <property type="component" value="Unassembled WGS sequence"/>
</dbReference>
<protein>
    <submittedName>
        <fullName evidence="8">RagB/SusD family nutrient uptake outer membrane protein</fullName>
    </submittedName>
</protein>
<evidence type="ECO:0000313" key="9">
    <source>
        <dbReference type="Proteomes" id="UP001302222"/>
    </source>
</evidence>